<protein>
    <submittedName>
        <fullName evidence="1">Uncharacterized protein</fullName>
    </submittedName>
</protein>
<proteinExistence type="predicted"/>
<dbReference type="Proteomes" id="UP001262817">
    <property type="component" value="Unassembled WGS sequence"/>
</dbReference>
<dbReference type="EMBL" id="JARPXR010000010">
    <property type="protein sequence ID" value="MDT2584245.1"/>
    <property type="molecule type" value="Genomic_DNA"/>
</dbReference>
<evidence type="ECO:0000313" key="1">
    <source>
        <dbReference type="EMBL" id="MDT2584245.1"/>
    </source>
</evidence>
<dbReference type="AlphaFoldDB" id="A0AAJ2IWI6"/>
<sequence length="40" mass="4565">MSEVKDIFYRNLASEALRSGSSEGGCALREWQIYLDKNNL</sequence>
<dbReference type="RefSeq" id="WP_258175758.1">
    <property type="nucleotide sequence ID" value="NZ_CP146738.1"/>
</dbReference>
<evidence type="ECO:0000313" key="2">
    <source>
        <dbReference type="Proteomes" id="UP001262817"/>
    </source>
</evidence>
<reference evidence="1" key="1">
    <citation type="submission" date="2023-03" db="EMBL/GenBank/DDBJ databases">
        <authorList>
            <person name="Shen W."/>
            <person name="Cai J."/>
        </authorList>
    </citation>
    <scope>NUCLEOTIDE SEQUENCE</scope>
    <source>
        <strain evidence="1">P86-2</strain>
    </source>
</reference>
<accession>A0AAJ2IWI6</accession>
<organism evidence="1 2">
    <name type="scientific">Lactococcus petauri</name>
    <dbReference type="NCBI Taxonomy" id="1940789"/>
    <lineage>
        <taxon>Bacteria</taxon>
        <taxon>Bacillati</taxon>
        <taxon>Bacillota</taxon>
        <taxon>Bacilli</taxon>
        <taxon>Lactobacillales</taxon>
        <taxon>Streptococcaceae</taxon>
        <taxon>Lactococcus</taxon>
    </lineage>
</organism>
<comment type="caution">
    <text evidence="1">The sequence shown here is derived from an EMBL/GenBank/DDBJ whole genome shotgun (WGS) entry which is preliminary data.</text>
</comment>
<gene>
    <name evidence="1" type="ORF">P7D17_09055</name>
</gene>
<name>A0AAJ2IWI6_9LACT</name>